<dbReference type="CDD" id="cd03449">
    <property type="entry name" value="R_hydratase"/>
    <property type="match status" value="1"/>
</dbReference>
<evidence type="ECO:0000313" key="3">
    <source>
        <dbReference type="EnsemblProtists" id="EKX51078"/>
    </source>
</evidence>
<reference evidence="2 4" key="1">
    <citation type="journal article" date="2012" name="Nature">
        <title>Algal genomes reveal evolutionary mosaicism and the fate of nucleomorphs.</title>
        <authorList>
            <consortium name="DOE Joint Genome Institute"/>
            <person name="Curtis B.A."/>
            <person name="Tanifuji G."/>
            <person name="Burki F."/>
            <person name="Gruber A."/>
            <person name="Irimia M."/>
            <person name="Maruyama S."/>
            <person name="Arias M.C."/>
            <person name="Ball S.G."/>
            <person name="Gile G.H."/>
            <person name="Hirakawa Y."/>
            <person name="Hopkins J.F."/>
            <person name="Kuo A."/>
            <person name="Rensing S.A."/>
            <person name="Schmutz J."/>
            <person name="Symeonidi A."/>
            <person name="Elias M."/>
            <person name="Eveleigh R.J."/>
            <person name="Herman E.K."/>
            <person name="Klute M.J."/>
            <person name="Nakayama T."/>
            <person name="Obornik M."/>
            <person name="Reyes-Prieto A."/>
            <person name="Armbrust E.V."/>
            <person name="Aves S.J."/>
            <person name="Beiko R.G."/>
            <person name="Coutinho P."/>
            <person name="Dacks J.B."/>
            <person name="Durnford D.G."/>
            <person name="Fast N.M."/>
            <person name="Green B.R."/>
            <person name="Grisdale C.J."/>
            <person name="Hempel F."/>
            <person name="Henrissat B."/>
            <person name="Hoppner M.P."/>
            <person name="Ishida K."/>
            <person name="Kim E."/>
            <person name="Koreny L."/>
            <person name="Kroth P.G."/>
            <person name="Liu Y."/>
            <person name="Malik S.B."/>
            <person name="Maier U.G."/>
            <person name="McRose D."/>
            <person name="Mock T."/>
            <person name="Neilson J.A."/>
            <person name="Onodera N.T."/>
            <person name="Poole A.M."/>
            <person name="Pritham E.J."/>
            <person name="Richards T.A."/>
            <person name="Rocap G."/>
            <person name="Roy S.W."/>
            <person name="Sarai C."/>
            <person name="Schaack S."/>
            <person name="Shirato S."/>
            <person name="Slamovits C.H."/>
            <person name="Spencer D.F."/>
            <person name="Suzuki S."/>
            <person name="Worden A.Z."/>
            <person name="Zauner S."/>
            <person name="Barry K."/>
            <person name="Bell C."/>
            <person name="Bharti A.K."/>
            <person name="Crow J.A."/>
            <person name="Grimwood J."/>
            <person name="Kramer R."/>
            <person name="Lindquist E."/>
            <person name="Lucas S."/>
            <person name="Salamov A."/>
            <person name="McFadden G.I."/>
            <person name="Lane C.E."/>
            <person name="Keeling P.J."/>
            <person name="Gray M.W."/>
            <person name="Grigoriev I.V."/>
            <person name="Archibald J.M."/>
        </authorList>
    </citation>
    <scope>NUCLEOTIDE SEQUENCE</scope>
    <source>
        <strain evidence="2 4">CCMP2712</strain>
    </source>
</reference>
<dbReference type="InterPro" id="IPR050965">
    <property type="entry name" value="UPF0336/Enoyl-CoA_hydratase"/>
</dbReference>
<dbReference type="RefSeq" id="XP_005838058.1">
    <property type="nucleotide sequence ID" value="XM_005838001.1"/>
</dbReference>
<dbReference type="GeneID" id="17307998"/>
<dbReference type="GO" id="GO:0006633">
    <property type="term" value="P:fatty acid biosynthetic process"/>
    <property type="evidence" value="ECO:0007669"/>
    <property type="project" value="TreeGrafter"/>
</dbReference>
<proteinExistence type="predicted"/>
<dbReference type="PaxDb" id="55529-EKX51078"/>
<dbReference type="InterPro" id="IPR002539">
    <property type="entry name" value="MaoC-like_dom"/>
</dbReference>
<evidence type="ECO:0000313" key="4">
    <source>
        <dbReference type="Proteomes" id="UP000011087"/>
    </source>
</evidence>
<dbReference type="GO" id="GO:0005739">
    <property type="term" value="C:mitochondrion"/>
    <property type="evidence" value="ECO:0007669"/>
    <property type="project" value="TreeGrafter"/>
</dbReference>
<dbReference type="EMBL" id="JH992976">
    <property type="protein sequence ID" value="EKX51078.1"/>
    <property type="molecule type" value="Genomic_DNA"/>
</dbReference>
<dbReference type="HOGENOM" id="CLU_094876_3_1_1"/>
<reference evidence="3" key="3">
    <citation type="submission" date="2015-06" db="UniProtKB">
        <authorList>
            <consortium name="EnsemblProtists"/>
        </authorList>
    </citation>
    <scope>IDENTIFICATION</scope>
</reference>
<dbReference type="Proteomes" id="UP000011087">
    <property type="component" value="Unassembled WGS sequence"/>
</dbReference>
<dbReference type="KEGG" id="gtt:GUITHDRAFT_66124"/>
<accession>L1JSL4</accession>
<dbReference type="OrthoDB" id="3592703at2759"/>
<dbReference type="Gene3D" id="3.10.129.10">
    <property type="entry name" value="Hotdog Thioesterase"/>
    <property type="match status" value="1"/>
</dbReference>
<dbReference type="PANTHER" id="PTHR43437">
    <property type="entry name" value="HYDROXYACYL-THIOESTER DEHYDRATASE TYPE 2, MITOCHONDRIAL-RELATED"/>
    <property type="match status" value="1"/>
</dbReference>
<protein>
    <recommendedName>
        <fullName evidence="1">MaoC-like domain-containing protein</fullName>
    </recommendedName>
</protein>
<reference evidence="4" key="2">
    <citation type="submission" date="2012-11" db="EMBL/GenBank/DDBJ databases">
        <authorList>
            <person name="Kuo A."/>
            <person name="Curtis B.A."/>
            <person name="Tanifuji G."/>
            <person name="Burki F."/>
            <person name="Gruber A."/>
            <person name="Irimia M."/>
            <person name="Maruyama S."/>
            <person name="Arias M.C."/>
            <person name="Ball S.G."/>
            <person name="Gile G.H."/>
            <person name="Hirakawa Y."/>
            <person name="Hopkins J.F."/>
            <person name="Rensing S.A."/>
            <person name="Schmutz J."/>
            <person name="Symeonidi A."/>
            <person name="Elias M."/>
            <person name="Eveleigh R.J."/>
            <person name="Herman E.K."/>
            <person name="Klute M.J."/>
            <person name="Nakayama T."/>
            <person name="Obornik M."/>
            <person name="Reyes-Prieto A."/>
            <person name="Armbrust E.V."/>
            <person name="Aves S.J."/>
            <person name="Beiko R.G."/>
            <person name="Coutinho P."/>
            <person name="Dacks J.B."/>
            <person name="Durnford D.G."/>
            <person name="Fast N.M."/>
            <person name="Green B.R."/>
            <person name="Grisdale C."/>
            <person name="Hempe F."/>
            <person name="Henrissat B."/>
            <person name="Hoppner M.P."/>
            <person name="Ishida K.-I."/>
            <person name="Kim E."/>
            <person name="Koreny L."/>
            <person name="Kroth P.G."/>
            <person name="Liu Y."/>
            <person name="Malik S.-B."/>
            <person name="Maier U.G."/>
            <person name="McRose D."/>
            <person name="Mock T."/>
            <person name="Neilson J.A."/>
            <person name="Onodera N.T."/>
            <person name="Poole A.M."/>
            <person name="Pritham E.J."/>
            <person name="Richards T.A."/>
            <person name="Rocap G."/>
            <person name="Roy S.W."/>
            <person name="Sarai C."/>
            <person name="Schaack S."/>
            <person name="Shirato S."/>
            <person name="Slamovits C.H."/>
            <person name="Spencer D.F."/>
            <person name="Suzuki S."/>
            <person name="Worden A.Z."/>
            <person name="Zauner S."/>
            <person name="Barry K."/>
            <person name="Bell C."/>
            <person name="Bharti A.K."/>
            <person name="Crow J.A."/>
            <person name="Grimwood J."/>
            <person name="Kramer R."/>
            <person name="Lindquist E."/>
            <person name="Lucas S."/>
            <person name="Salamov A."/>
            <person name="McFadden G.I."/>
            <person name="Lane C.E."/>
            <person name="Keeling P.J."/>
            <person name="Gray M.W."/>
            <person name="Grigoriev I.V."/>
            <person name="Archibald J.M."/>
        </authorList>
    </citation>
    <scope>NUCLEOTIDE SEQUENCE</scope>
    <source>
        <strain evidence="4">CCMP2712</strain>
    </source>
</reference>
<dbReference type="GO" id="GO:0019171">
    <property type="term" value="F:(3R)-hydroxyacyl-[acyl-carrier-protein] dehydratase activity"/>
    <property type="evidence" value="ECO:0007669"/>
    <property type="project" value="TreeGrafter"/>
</dbReference>
<dbReference type="InterPro" id="IPR029069">
    <property type="entry name" value="HotDog_dom_sf"/>
</dbReference>
<dbReference type="EnsemblProtists" id="EKX51078">
    <property type="protein sequence ID" value="EKX51078"/>
    <property type="gene ID" value="GUITHDRAFT_66124"/>
</dbReference>
<dbReference type="PANTHER" id="PTHR43437:SF3">
    <property type="entry name" value="HYDROXYACYL-THIOESTER DEHYDRATASE TYPE 2, MITOCHONDRIAL"/>
    <property type="match status" value="1"/>
</dbReference>
<dbReference type="AlphaFoldDB" id="L1JSL4"/>
<dbReference type="SUPFAM" id="SSF54637">
    <property type="entry name" value="Thioesterase/thiol ester dehydrase-isomerase"/>
    <property type="match status" value="1"/>
</dbReference>
<dbReference type="STRING" id="905079.L1JSL4"/>
<organism evidence="2">
    <name type="scientific">Guillardia theta (strain CCMP2712)</name>
    <name type="common">Cryptophyte</name>
    <dbReference type="NCBI Taxonomy" id="905079"/>
    <lineage>
        <taxon>Eukaryota</taxon>
        <taxon>Cryptophyceae</taxon>
        <taxon>Pyrenomonadales</taxon>
        <taxon>Geminigeraceae</taxon>
        <taxon>Guillardia</taxon>
    </lineage>
</organism>
<sequence>MQGYSRLSLLSEFLKCVQSITSQGSNLKKGDCFQLRRSFSQQDVSKFADLSGDDNPLHQSADLTSSTFAQPVVHGIFVASMFSAVIGRNFPGAIYLNQQLKFSAPVFFDEEVTARVTVTRCKQVKNVCVASMETVVEKANGQVAISGSALCSIPAALLHGHPSE</sequence>
<feature type="domain" description="MaoC-like" evidence="1">
    <location>
        <begin position="34"/>
        <end position="134"/>
    </location>
</feature>
<evidence type="ECO:0000259" key="1">
    <source>
        <dbReference type="Pfam" id="PF01575"/>
    </source>
</evidence>
<evidence type="ECO:0000313" key="2">
    <source>
        <dbReference type="EMBL" id="EKX51078.1"/>
    </source>
</evidence>
<dbReference type="Pfam" id="PF01575">
    <property type="entry name" value="MaoC_dehydratas"/>
    <property type="match status" value="1"/>
</dbReference>
<gene>
    <name evidence="2" type="ORF">GUITHDRAFT_66124</name>
</gene>
<keyword evidence="4" id="KW-1185">Reference proteome</keyword>
<dbReference type="OMA" id="GCVFLHQ"/>
<name>L1JSL4_GUITC</name>
<dbReference type="eggNOG" id="KOG1206">
    <property type="taxonomic scope" value="Eukaryota"/>
</dbReference>